<name>M3BTU7_SPHMS</name>
<dbReference type="Pfam" id="PF21858">
    <property type="entry name" value="DUF6914"/>
    <property type="match status" value="1"/>
</dbReference>
<keyword evidence="2" id="KW-1185">Reference proteome</keyword>
<accession>M3BTU7</accession>
<dbReference type="OrthoDB" id="8300194at2759"/>
<dbReference type="OMA" id="AMHYVEG"/>
<dbReference type="AlphaFoldDB" id="M3BTU7"/>
<evidence type="ECO:0000313" key="1">
    <source>
        <dbReference type="EMBL" id="EMF10075.1"/>
    </source>
</evidence>
<dbReference type="Proteomes" id="UP000016931">
    <property type="component" value="Unassembled WGS sequence"/>
</dbReference>
<evidence type="ECO:0000313" key="2">
    <source>
        <dbReference type="Proteomes" id="UP000016931"/>
    </source>
</evidence>
<dbReference type="HOGENOM" id="CLU_095770_1_1_1"/>
<dbReference type="InterPro" id="IPR054208">
    <property type="entry name" value="DUF6914"/>
</dbReference>
<dbReference type="eggNOG" id="ENOG502RZJU">
    <property type="taxonomic scope" value="Eukaryota"/>
</dbReference>
<proteinExistence type="predicted"/>
<dbReference type="RefSeq" id="XP_016758196.1">
    <property type="nucleotide sequence ID" value="XM_016906617.1"/>
</dbReference>
<dbReference type="GeneID" id="27903754"/>
<organism evidence="1 2">
    <name type="scientific">Sphaerulina musiva (strain SO2202)</name>
    <name type="common">Poplar stem canker fungus</name>
    <name type="synonym">Septoria musiva</name>
    <dbReference type="NCBI Taxonomy" id="692275"/>
    <lineage>
        <taxon>Eukaryota</taxon>
        <taxon>Fungi</taxon>
        <taxon>Dikarya</taxon>
        <taxon>Ascomycota</taxon>
        <taxon>Pezizomycotina</taxon>
        <taxon>Dothideomycetes</taxon>
        <taxon>Dothideomycetidae</taxon>
        <taxon>Mycosphaerellales</taxon>
        <taxon>Mycosphaerellaceae</taxon>
        <taxon>Sphaerulina</taxon>
    </lineage>
</organism>
<reference evidence="1 2" key="1">
    <citation type="journal article" date="2012" name="PLoS Pathog.">
        <title>Diverse lifestyles and strategies of plant pathogenesis encoded in the genomes of eighteen Dothideomycetes fungi.</title>
        <authorList>
            <person name="Ohm R.A."/>
            <person name="Feau N."/>
            <person name="Henrissat B."/>
            <person name="Schoch C.L."/>
            <person name="Horwitz B.A."/>
            <person name="Barry K.W."/>
            <person name="Condon B.J."/>
            <person name="Copeland A.C."/>
            <person name="Dhillon B."/>
            <person name="Glaser F."/>
            <person name="Hesse C.N."/>
            <person name="Kosti I."/>
            <person name="LaButti K."/>
            <person name="Lindquist E.A."/>
            <person name="Lucas S."/>
            <person name="Salamov A.A."/>
            <person name="Bradshaw R.E."/>
            <person name="Ciuffetti L."/>
            <person name="Hamelin R.C."/>
            <person name="Kema G.H.J."/>
            <person name="Lawrence C."/>
            <person name="Scott J.A."/>
            <person name="Spatafora J.W."/>
            <person name="Turgeon B.G."/>
            <person name="de Wit P.J.G.M."/>
            <person name="Zhong S."/>
            <person name="Goodwin S.B."/>
            <person name="Grigoriev I.V."/>
        </authorList>
    </citation>
    <scope>NUCLEOTIDE SEQUENCE [LARGE SCALE GENOMIC DNA]</scope>
    <source>
        <strain evidence="1 2">SO2202</strain>
    </source>
</reference>
<dbReference type="EMBL" id="KB456268">
    <property type="protein sequence ID" value="EMF10075.1"/>
    <property type="molecule type" value="Genomic_DNA"/>
</dbReference>
<gene>
    <name evidence="1" type="ORF">SEPMUDRAFT_151130</name>
</gene>
<sequence length="109" mass="12067">MAPTAMVLVRIIVGKVANATRLNSTLRSTPIKGGQPGWNCVVWVKDALEALEKNGRALGTSNTDWSTIRDTAMHYVEGKKAQHRFDGKGNFDLSKVATWDMLERKELVP</sequence>
<protein>
    <submittedName>
        <fullName evidence="1">Uncharacterized protein</fullName>
    </submittedName>
</protein>